<dbReference type="PANTHER" id="PTHR43246">
    <property type="entry name" value="PEPTIDYL-PROLYL CIS-TRANS ISOMERASE CYP38, CHLOROPLASTIC"/>
    <property type="match status" value="1"/>
</dbReference>
<dbReference type="InterPro" id="IPR044665">
    <property type="entry name" value="E_coli_cyclophilin_A-like"/>
</dbReference>
<organism evidence="9">
    <name type="scientific">mine drainage metagenome</name>
    <dbReference type="NCBI Taxonomy" id="410659"/>
    <lineage>
        <taxon>unclassified sequences</taxon>
        <taxon>metagenomes</taxon>
        <taxon>ecological metagenomes</taxon>
    </lineage>
</organism>
<keyword evidence="5" id="KW-0963">Cytoplasm</keyword>
<feature type="domain" description="PPIase cyclophilin-type" evidence="8">
    <location>
        <begin position="1"/>
        <end position="162"/>
    </location>
</feature>
<evidence type="ECO:0000313" key="9">
    <source>
        <dbReference type="EMBL" id="OIQ84468.1"/>
    </source>
</evidence>
<evidence type="ECO:0000256" key="6">
    <source>
        <dbReference type="ARBA" id="ARBA00023110"/>
    </source>
</evidence>
<dbReference type="PIRSF" id="PIRSF001467">
    <property type="entry name" value="Peptidylpro_ismrse"/>
    <property type="match status" value="1"/>
</dbReference>
<protein>
    <recommendedName>
        <fullName evidence="4">peptidylprolyl isomerase</fullName>
        <ecNumber evidence="4">5.2.1.8</ecNumber>
    </recommendedName>
</protein>
<dbReference type="InterPro" id="IPR024936">
    <property type="entry name" value="Cyclophilin-type_PPIase"/>
</dbReference>
<dbReference type="EC" id="5.2.1.8" evidence="4"/>
<dbReference type="PROSITE" id="PS50072">
    <property type="entry name" value="CSA_PPIASE_2"/>
    <property type="match status" value="1"/>
</dbReference>
<dbReference type="GO" id="GO:0005737">
    <property type="term" value="C:cytoplasm"/>
    <property type="evidence" value="ECO:0007669"/>
    <property type="project" value="UniProtKB-SubCell"/>
</dbReference>
<evidence type="ECO:0000256" key="2">
    <source>
        <dbReference type="ARBA" id="ARBA00004496"/>
    </source>
</evidence>
<accession>A0A1J5QXH4</accession>
<keyword evidence="7 9" id="KW-0413">Isomerase</keyword>
<comment type="caution">
    <text evidence="9">The sequence shown here is derived from an EMBL/GenBank/DDBJ whole genome shotgun (WGS) entry which is preliminary data.</text>
</comment>
<dbReference type="PROSITE" id="PS00170">
    <property type="entry name" value="CSA_PPIASE_1"/>
    <property type="match status" value="1"/>
</dbReference>
<sequence>MIELHTNHGVIGIELDAERAPKSTANFLAYARSGHFDGTIFHRVIDGFMIQGGGFEPGMKQKPTGEPIENEANNGLKNARYTIAMARTNDPHSATAQFFINVADNAFLNHSAPTAQGWGYAVFGRVVSGEDVVDAIKGVRTGSRGFHQDVPVDDVIIEKAVEA</sequence>
<evidence type="ECO:0000256" key="4">
    <source>
        <dbReference type="ARBA" id="ARBA00013194"/>
    </source>
</evidence>
<dbReference type="EMBL" id="MLJW01000616">
    <property type="protein sequence ID" value="OIQ84468.1"/>
    <property type="molecule type" value="Genomic_DNA"/>
</dbReference>
<dbReference type="GO" id="GO:0003755">
    <property type="term" value="F:peptidyl-prolyl cis-trans isomerase activity"/>
    <property type="evidence" value="ECO:0007669"/>
    <property type="project" value="UniProtKB-KW"/>
</dbReference>
<evidence type="ECO:0000256" key="3">
    <source>
        <dbReference type="ARBA" id="ARBA00007365"/>
    </source>
</evidence>
<evidence type="ECO:0000256" key="7">
    <source>
        <dbReference type="ARBA" id="ARBA00023235"/>
    </source>
</evidence>
<comment type="function">
    <text evidence="1">PPIases accelerate the folding of proteins. It catalyzes the cis-trans isomerization of proline imidic peptide bonds in oligopeptides.</text>
</comment>
<dbReference type="AlphaFoldDB" id="A0A1J5QXH4"/>
<dbReference type="Pfam" id="PF00160">
    <property type="entry name" value="Pro_isomerase"/>
    <property type="match status" value="1"/>
</dbReference>
<gene>
    <name evidence="9" type="ORF">GALL_337240</name>
</gene>
<evidence type="ECO:0000256" key="1">
    <source>
        <dbReference type="ARBA" id="ARBA00002388"/>
    </source>
</evidence>
<proteinExistence type="inferred from homology"/>
<comment type="subcellular location">
    <subcellularLocation>
        <location evidence="2">Cytoplasm</location>
    </subcellularLocation>
</comment>
<name>A0A1J5QXH4_9ZZZZ</name>
<dbReference type="InterPro" id="IPR020892">
    <property type="entry name" value="Cyclophilin-type_PPIase_CS"/>
</dbReference>
<evidence type="ECO:0000259" key="8">
    <source>
        <dbReference type="PROSITE" id="PS50072"/>
    </source>
</evidence>
<dbReference type="GO" id="GO:0006457">
    <property type="term" value="P:protein folding"/>
    <property type="evidence" value="ECO:0007669"/>
    <property type="project" value="InterPro"/>
</dbReference>
<evidence type="ECO:0000256" key="5">
    <source>
        <dbReference type="ARBA" id="ARBA00022490"/>
    </source>
</evidence>
<dbReference type="CDD" id="cd01920">
    <property type="entry name" value="cyclophilin_EcCYP_like"/>
    <property type="match status" value="1"/>
</dbReference>
<dbReference type="PRINTS" id="PR00153">
    <property type="entry name" value="CSAPPISMRASE"/>
</dbReference>
<dbReference type="InterPro" id="IPR002130">
    <property type="entry name" value="Cyclophilin-type_PPIase_dom"/>
</dbReference>
<dbReference type="SUPFAM" id="SSF50891">
    <property type="entry name" value="Cyclophilin-like"/>
    <property type="match status" value="1"/>
</dbReference>
<reference evidence="9" key="1">
    <citation type="submission" date="2016-10" db="EMBL/GenBank/DDBJ databases">
        <title>Sequence of Gallionella enrichment culture.</title>
        <authorList>
            <person name="Poehlein A."/>
            <person name="Muehling M."/>
            <person name="Daniel R."/>
        </authorList>
    </citation>
    <scope>NUCLEOTIDE SEQUENCE</scope>
</reference>
<dbReference type="Gene3D" id="2.40.100.10">
    <property type="entry name" value="Cyclophilin-like"/>
    <property type="match status" value="1"/>
</dbReference>
<comment type="similarity">
    <text evidence="3">Belongs to the cyclophilin-type PPIase family.</text>
</comment>
<dbReference type="InterPro" id="IPR029000">
    <property type="entry name" value="Cyclophilin-like_dom_sf"/>
</dbReference>
<keyword evidence="6" id="KW-0697">Rotamase</keyword>
<dbReference type="FunFam" id="2.40.100.10:FF:000004">
    <property type="entry name" value="Peptidyl-prolyl cis-trans isomerase"/>
    <property type="match status" value="1"/>
</dbReference>